<dbReference type="Proteomes" id="UP000237797">
    <property type="component" value="Unassembled WGS sequence"/>
</dbReference>
<feature type="signal peptide" evidence="1">
    <location>
        <begin position="1"/>
        <end position="27"/>
    </location>
</feature>
<dbReference type="OrthoDB" id="2832951at2"/>
<sequence>MRKAFSRLLILCLLSGCSLFYPSEDPAKVQKEIIRYLENKYGQEFVVVREAKYNYELGEFSLIAHPKGNKRVTFVGYKSKNRGYFDTYPVALWSKQSEDEIKPLIDQLYPARERWEFTSDVGTNESLYEELDHKNLPDYQEIRKQHPDKMRSIVDIFLFKDLNESNKDEELEKAFQLIEFFREKGIQRFRLEISFYEERLLREKGRDIKVSGEYIDYLRHDIVLTHERAKKVRTPKDIEKYLVEYPK</sequence>
<organism evidence="2 3">
    <name type="scientific">Planifilum fimeticola</name>
    <dbReference type="NCBI Taxonomy" id="201975"/>
    <lineage>
        <taxon>Bacteria</taxon>
        <taxon>Bacillati</taxon>
        <taxon>Bacillota</taxon>
        <taxon>Bacilli</taxon>
        <taxon>Bacillales</taxon>
        <taxon>Thermoactinomycetaceae</taxon>
        <taxon>Planifilum</taxon>
    </lineage>
</organism>
<accession>A0A2T0LCS1</accession>
<dbReference type="AlphaFoldDB" id="A0A2T0LCS1"/>
<reference evidence="2 3" key="1">
    <citation type="submission" date="2018-03" db="EMBL/GenBank/DDBJ databases">
        <title>Genomic Encyclopedia of Archaeal and Bacterial Type Strains, Phase II (KMG-II): from individual species to whole genera.</title>
        <authorList>
            <person name="Goeker M."/>
        </authorList>
    </citation>
    <scope>NUCLEOTIDE SEQUENCE [LARGE SCALE GENOMIC DNA]</scope>
    <source>
        <strain evidence="2 3">DSM 44946</strain>
    </source>
</reference>
<proteinExistence type="predicted"/>
<evidence type="ECO:0000313" key="3">
    <source>
        <dbReference type="Proteomes" id="UP000237797"/>
    </source>
</evidence>
<protein>
    <submittedName>
        <fullName evidence="2">Uncharacterized protein</fullName>
    </submittedName>
</protein>
<evidence type="ECO:0000313" key="2">
    <source>
        <dbReference type="EMBL" id="PRX39845.1"/>
    </source>
</evidence>
<dbReference type="RefSeq" id="WP_106345720.1">
    <property type="nucleotide sequence ID" value="NZ_PVNE01000019.1"/>
</dbReference>
<keyword evidence="3" id="KW-1185">Reference proteome</keyword>
<comment type="caution">
    <text evidence="2">The sequence shown here is derived from an EMBL/GenBank/DDBJ whole genome shotgun (WGS) entry which is preliminary data.</text>
</comment>
<evidence type="ECO:0000256" key="1">
    <source>
        <dbReference type="SAM" id="SignalP"/>
    </source>
</evidence>
<dbReference type="EMBL" id="PVNE01000019">
    <property type="protein sequence ID" value="PRX39845.1"/>
    <property type="molecule type" value="Genomic_DNA"/>
</dbReference>
<gene>
    <name evidence="2" type="ORF">CLV97_1193</name>
</gene>
<keyword evidence="1" id="KW-0732">Signal</keyword>
<feature type="chain" id="PRO_5038794634" evidence="1">
    <location>
        <begin position="28"/>
        <end position="247"/>
    </location>
</feature>
<name>A0A2T0LCS1_9BACL</name>